<evidence type="ECO:0000313" key="4">
    <source>
        <dbReference type="Proteomes" id="UP000002812"/>
    </source>
</evidence>
<keyword evidence="2" id="KW-1133">Transmembrane helix</keyword>
<accession>I8U2F3</accession>
<organism evidence="3 4">
    <name type="scientific">Aspergillus oryzae (strain 3.042)</name>
    <name type="common">Yellow koji mold</name>
    <dbReference type="NCBI Taxonomy" id="1160506"/>
    <lineage>
        <taxon>Eukaryota</taxon>
        <taxon>Fungi</taxon>
        <taxon>Dikarya</taxon>
        <taxon>Ascomycota</taxon>
        <taxon>Pezizomycotina</taxon>
        <taxon>Eurotiomycetes</taxon>
        <taxon>Eurotiomycetidae</taxon>
        <taxon>Eurotiales</taxon>
        <taxon>Aspergillaceae</taxon>
        <taxon>Aspergillus</taxon>
        <taxon>Aspergillus subgen. Circumdati</taxon>
    </lineage>
</organism>
<proteinExistence type="predicted"/>
<protein>
    <submittedName>
        <fullName evidence="3">Uncharacterized protein</fullName>
    </submittedName>
</protein>
<keyword evidence="2" id="KW-0812">Transmembrane</keyword>
<keyword evidence="2" id="KW-0472">Membrane</keyword>
<dbReference type="Proteomes" id="UP000002812">
    <property type="component" value="Unassembled WGS sequence"/>
</dbReference>
<feature type="region of interest" description="Disordered" evidence="1">
    <location>
        <begin position="74"/>
        <end position="177"/>
    </location>
</feature>
<dbReference type="EMBL" id="AKHY01000112">
    <property type="protein sequence ID" value="EIT80863.1"/>
    <property type="molecule type" value="Genomic_DNA"/>
</dbReference>
<dbReference type="OrthoDB" id="5377039at2759"/>
<dbReference type="HOGENOM" id="CLU_1294122_0_0_1"/>
<dbReference type="AlphaFoldDB" id="I8U2F3"/>
<evidence type="ECO:0000256" key="1">
    <source>
        <dbReference type="SAM" id="MobiDB-lite"/>
    </source>
</evidence>
<gene>
    <name evidence="3" type="ORF">Ao3042_02727</name>
</gene>
<reference evidence="3 4" key="1">
    <citation type="journal article" date="2012" name="Eukaryot. Cell">
        <title>Draft genome sequence of Aspergillus oryzae strain 3.042.</title>
        <authorList>
            <person name="Zhao G."/>
            <person name="Yao Y."/>
            <person name="Qi W."/>
            <person name="Wang C."/>
            <person name="Hou L."/>
            <person name="Zeng B."/>
            <person name="Cao X."/>
        </authorList>
    </citation>
    <scope>NUCLEOTIDE SEQUENCE [LARGE SCALE GENOMIC DNA]</scope>
    <source>
        <strain evidence="3 4">3.042</strain>
    </source>
</reference>
<evidence type="ECO:0000256" key="2">
    <source>
        <dbReference type="SAM" id="Phobius"/>
    </source>
</evidence>
<name>I8U2F3_ASPO3</name>
<feature type="transmembrane region" description="Helical" evidence="2">
    <location>
        <begin position="31"/>
        <end position="49"/>
    </location>
</feature>
<evidence type="ECO:0000313" key="3">
    <source>
        <dbReference type="EMBL" id="EIT80863.1"/>
    </source>
</evidence>
<sequence length="213" mass="23423">MNHHVKPAHNKSYCPELNISIPAFATLSRRYSCSLAVWLLVCTFTFLFVHPPPAIESLFPSLFYPHIRFPKPGILDPTNQTNPDPDGDSQMASSPESSHMHSEDSPVGSRTPTNMRSATSQFPGTSELSPPGSQTQSVSADVGGLAGLGNTNTSGGSAEMTSAQQQQQQPGASWMNKRAEEEYHRAMEYVIDQDFNLGGFYFAFWLAGWGRYF</sequence>
<comment type="caution">
    <text evidence="3">The sequence shown here is derived from an EMBL/GenBank/DDBJ whole genome shotgun (WGS) entry which is preliminary data.</text>
</comment>
<feature type="compositionally biased region" description="Polar residues" evidence="1">
    <location>
        <begin position="149"/>
        <end position="163"/>
    </location>
</feature>
<feature type="compositionally biased region" description="Polar residues" evidence="1">
    <location>
        <begin position="108"/>
        <end position="139"/>
    </location>
</feature>
<reference evidence="4" key="2">
    <citation type="submission" date="2012-06" db="EMBL/GenBank/DDBJ databases">
        <title>Comparative genomic analyses of Aspergillus oryzae 3.042 and A. oryzae RIB40 for soy-sauce fermentation.</title>
        <authorList>
            <person name="Zhao G."/>
            <person name="Hou L."/>
            <person name="Wang C."/>
            <person name="Cao X."/>
        </authorList>
    </citation>
    <scope>NUCLEOTIDE SEQUENCE [LARGE SCALE GENOMIC DNA]</scope>
    <source>
        <strain evidence="4">3.042</strain>
    </source>
</reference>